<evidence type="ECO:0008006" key="3">
    <source>
        <dbReference type="Google" id="ProtNLM"/>
    </source>
</evidence>
<gene>
    <name evidence="1" type="ORF">DC487_06635</name>
</gene>
<dbReference type="InterPro" id="IPR050793">
    <property type="entry name" value="CMP-NeuNAc_synthase"/>
</dbReference>
<dbReference type="Proteomes" id="UP000245627">
    <property type="component" value="Unassembled WGS sequence"/>
</dbReference>
<accession>A0A2T8HJJ2</accession>
<name>A0A2T8HJJ2_9SPHI</name>
<sequence>MKVYAIVPARSGSKGFKNKNVQQINGSPLIAYSIRFAQALGCDRVICSTDSEVYRDIAEIHGAEVPFLRSDFAARDTAMEQDVLKDLYEKFIQYQIEVPDIIVWLRPTFVFRDLELIQQGIQTLIQHPEYSSVRTICETESRLYRLEDGKLIPTFDDQNKSMIRRQDVGSRYKVYSTDIFRFNKENLGDDFLGRNVLGLVTDKICGLDIDDESDFNIVKCLVESGLEDVKKYLF</sequence>
<dbReference type="InterPro" id="IPR003329">
    <property type="entry name" value="Cytidylyl_trans"/>
</dbReference>
<organism evidence="1 2">
    <name type="scientific">Sphingobacterium corticibacter</name>
    <dbReference type="NCBI Taxonomy" id="2171749"/>
    <lineage>
        <taxon>Bacteria</taxon>
        <taxon>Pseudomonadati</taxon>
        <taxon>Bacteroidota</taxon>
        <taxon>Sphingobacteriia</taxon>
        <taxon>Sphingobacteriales</taxon>
        <taxon>Sphingobacteriaceae</taxon>
        <taxon>Sphingobacterium</taxon>
    </lineage>
</organism>
<proteinExistence type="predicted"/>
<keyword evidence="2" id="KW-1185">Reference proteome</keyword>
<protein>
    <recommendedName>
        <fullName evidence="3">Acylneuraminate cytidylyltransferase family protein</fullName>
    </recommendedName>
</protein>
<dbReference type="Pfam" id="PF02348">
    <property type="entry name" value="CTP_transf_3"/>
    <property type="match status" value="1"/>
</dbReference>
<evidence type="ECO:0000313" key="1">
    <source>
        <dbReference type="EMBL" id="PVH25614.1"/>
    </source>
</evidence>
<dbReference type="OrthoDB" id="9805604at2"/>
<dbReference type="PANTHER" id="PTHR21485">
    <property type="entry name" value="HAD SUPERFAMILY MEMBERS CMAS AND KDSC"/>
    <property type="match status" value="1"/>
</dbReference>
<dbReference type="SUPFAM" id="SSF53448">
    <property type="entry name" value="Nucleotide-diphospho-sugar transferases"/>
    <property type="match status" value="1"/>
</dbReference>
<dbReference type="GO" id="GO:0008781">
    <property type="term" value="F:N-acylneuraminate cytidylyltransferase activity"/>
    <property type="evidence" value="ECO:0007669"/>
    <property type="project" value="TreeGrafter"/>
</dbReference>
<reference evidence="1 2" key="1">
    <citation type="submission" date="2018-04" db="EMBL/GenBank/DDBJ databases">
        <title>Sphingobacterium cortibacter sp. nov.</title>
        <authorList>
            <person name="Li Y."/>
        </authorList>
    </citation>
    <scope>NUCLEOTIDE SEQUENCE [LARGE SCALE GENOMIC DNA]</scope>
    <source>
        <strain evidence="1 2">2c-3</strain>
    </source>
</reference>
<dbReference type="CDD" id="cd02513">
    <property type="entry name" value="CMP-NeuAc_Synthase"/>
    <property type="match status" value="1"/>
</dbReference>
<dbReference type="AlphaFoldDB" id="A0A2T8HJJ2"/>
<comment type="caution">
    <text evidence="1">The sequence shown here is derived from an EMBL/GenBank/DDBJ whole genome shotgun (WGS) entry which is preliminary data.</text>
</comment>
<dbReference type="InterPro" id="IPR029044">
    <property type="entry name" value="Nucleotide-diphossugar_trans"/>
</dbReference>
<evidence type="ECO:0000313" key="2">
    <source>
        <dbReference type="Proteomes" id="UP000245627"/>
    </source>
</evidence>
<dbReference type="RefSeq" id="WP_116775187.1">
    <property type="nucleotide sequence ID" value="NZ_QDKG01000002.1"/>
</dbReference>
<dbReference type="EMBL" id="QDKG01000002">
    <property type="protein sequence ID" value="PVH25614.1"/>
    <property type="molecule type" value="Genomic_DNA"/>
</dbReference>
<dbReference type="Gene3D" id="3.90.550.10">
    <property type="entry name" value="Spore Coat Polysaccharide Biosynthesis Protein SpsA, Chain A"/>
    <property type="match status" value="1"/>
</dbReference>
<dbReference type="PANTHER" id="PTHR21485:SF6">
    <property type="entry name" value="N-ACYLNEURAMINATE CYTIDYLYLTRANSFERASE-RELATED"/>
    <property type="match status" value="1"/>
</dbReference>